<keyword evidence="2" id="KW-1133">Transmembrane helix</keyword>
<keyword evidence="2" id="KW-0812">Transmembrane</keyword>
<feature type="transmembrane region" description="Helical" evidence="2">
    <location>
        <begin position="26"/>
        <end position="47"/>
    </location>
</feature>
<dbReference type="EMBL" id="WTYK01000004">
    <property type="protein sequence ID" value="MXP41687.1"/>
    <property type="molecule type" value="Genomic_DNA"/>
</dbReference>
<evidence type="ECO:0000256" key="1">
    <source>
        <dbReference type="SAM" id="MobiDB-lite"/>
    </source>
</evidence>
<keyword evidence="4" id="KW-1185">Reference proteome</keyword>
<accession>A0A6I4UW77</accession>
<comment type="caution">
    <text evidence="3">The sequence shown here is derived from an EMBL/GenBank/DDBJ whole genome shotgun (WGS) entry which is preliminary data.</text>
</comment>
<keyword evidence="2" id="KW-0472">Membrane</keyword>
<sequence length="111" mass="11306">MVSEPQDEQVYTAPLSGTRAQALQRLQIGVFGLGAMVLLVGLANIVIDRAEQTEAGTVPEAASTVAPSKTPEASDPLADAGVAPEVVQPAPTVQPEPSPPIVLDALPAQGD</sequence>
<proteinExistence type="predicted"/>
<feature type="region of interest" description="Disordered" evidence="1">
    <location>
        <begin position="52"/>
        <end position="111"/>
    </location>
</feature>
<dbReference type="AlphaFoldDB" id="A0A6I4UW77"/>
<evidence type="ECO:0000313" key="3">
    <source>
        <dbReference type="EMBL" id="MXP41687.1"/>
    </source>
</evidence>
<evidence type="ECO:0000256" key="2">
    <source>
        <dbReference type="SAM" id="Phobius"/>
    </source>
</evidence>
<organism evidence="3 4">
    <name type="scientific">Croceibacterium soli</name>
    <dbReference type="NCBI Taxonomy" id="1739690"/>
    <lineage>
        <taxon>Bacteria</taxon>
        <taxon>Pseudomonadati</taxon>
        <taxon>Pseudomonadota</taxon>
        <taxon>Alphaproteobacteria</taxon>
        <taxon>Sphingomonadales</taxon>
        <taxon>Erythrobacteraceae</taxon>
        <taxon>Croceibacterium</taxon>
    </lineage>
</organism>
<protein>
    <submittedName>
        <fullName evidence="3">Uncharacterized protein</fullName>
    </submittedName>
</protein>
<evidence type="ECO:0000313" key="4">
    <source>
        <dbReference type="Proteomes" id="UP000469159"/>
    </source>
</evidence>
<reference evidence="3 4" key="1">
    <citation type="submission" date="2019-12" db="EMBL/GenBank/DDBJ databases">
        <title>Genomic-based taxomic classification of the family Erythrobacteraceae.</title>
        <authorList>
            <person name="Xu L."/>
        </authorList>
    </citation>
    <scope>NUCLEOTIDE SEQUENCE [LARGE SCALE GENOMIC DNA]</scope>
    <source>
        <strain evidence="3 4">MCCC 1K02066</strain>
    </source>
</reference>
<dbReference type="Proteomes" id="UP000469159">
    <property type="component" value="Unassembled WGS sequence"/>
</dbReference>
<name>A0A6I4UW77_9SPHN</name>
<gene>
    <name evidence="3" type="ORF">GRI75_08535</name>
</gene>
<dbReference type="RefSeq" id="WP_202389664.1">
    <property type="nucleotide sequence ID" value="NZ_WTYK01000004.1"/>
</dbReference>